<dbReference type="Proteomes" id="UP000007015">
    <property type="component" value="Chromosome 4"/>
</dbReference>
<keyword evidence="2" id="KW-1185">Reference proteome</keyword>
<sequence>MAIVSLSAVISGAWHMTYLWQLNIDAAPLQMMMEKELMSEIKVMDMVWNCKFFGTPLLFMDIMVIDDCSSAFVDPRKHREVKFERTESYGAYEHQTLVS</sequence>
<name>B8AT15_ORYSI</name>
<organism evidence="1 2">
    <name type="scientific">Oryza sativa subsp. indica</name>
    <name type="common">Rice</name>
    <dbReference type="NCBI Taxonomy" id="39946"/>
    <lineage>
        <taxon>Eukaryota</taxon>
        <taxon>Viridiplantae</taxon>
        <taxon>Streptophyta</taxon>
        <taxon>Embryophyta</taxon>
        <taxon>Tracheophyta</taxon>
        <taxon>Spermatophyta</taxon>
        <taxon>Magnoliopsida</taxon>
        <taxon>Liliopsida</taxon>
        <taxon>Poales</taxon>
        <taxon>Poaceae</taxon>
        <taxon>BOP clade</taxon>
        <taxon>Oryzoideae</taxon>
        <taxon>Oryzeae</taxon>
        <taxon>Oryzinae</taxon>
        <taxon>Oryza</taxon>
        <taxon>Oryza sativa</taxon>
    </lineage>
</organism>
<dbReference type="HOGENOM" id="CLU_2324482_0_0_1"/>
<gene>
    <name evidence="1" type="ORF">OsI_15595</name>
</gene>
<protein>
    <submittedName>
        <fullName evidence="1">Uncharacterized protein</fullName>
    </submittedName>
</protein>
<evidence type="ECO:0000313" key="1">
    <source>
        <dbReference type="EMBL" id="EEC77148.1"/>
    </source>
</evidence>
<dbReference type="EMBL" id="CM000129">
    <property type="protein sequence ID" value="EEC77148.1"/>
    <property type="molecule type" value="Genomic_DNA"/>
</dbReference>
<dbReference type="Gramene" id="BGIOSGA016232-TA">
    <property type="protein sequence ID" value="BGIOSGA016232-PA"/>
    <property type="gene ID" value="BGIOSGA016232"/>
</dbReference>
<proteinExistence type="predicted"/>
<evidence type="ECO:0000313" key="2">
    <source>
        <dbReference type="Proteomes" id="UP000007015"/>
    </source>
</evidence>
<reference evidence="1 2" key="1">
    <citation type="journal article" date="2005" name="PLoS Biol.">
        <title>The genomes of Oryza sativa: a history of duplications.</title>
        <authorList>
            <person name="Yu J."/>
            <person name="Wang J."/>
            <person name="Lin W."/>
            <person name="Li S."/>
            <person name="Li H."/>
            <person name="Zhou J."/>
            <person name="Ni P."/>
            <person name="Dong W."/>
            <person name="Hu S."/>
            <person name="Zeng C."/>
            <person name="Zhang J."/>
            <person name="Zhang Y."/>
            <person name="Li R."/>
            <person name="Xu Z."/>
            <person name="Li S."/>
            <person name="Li X."/>
            <person name="Zheng H."/>
            <person name="Cong L."/>
            <person name="Lin L."/>
            <person name="Yin J."/>
            <person name="Geng J."/>
            <person name="Li G."/>
            <person name="Shi J."/>
            <person name="Liu J."/>
            <person name="Lv H."/>
            <person name="Li J."/>
            <person name="Wang J."/>
            <person name="Deng Y."/>
            <person name="Ran L."/>
            <person name="Shi X."/>
            <person name="Wang X."/>
            <person name="Wu Q."/>
            <person name="Li C."/>
            <person name="Ren X."/>
            <person name="Wang J."/>
            <person name="Wang X."/>
            <person name="Li D."/>
            <person name="Liu D."/>
            <person name="Zhang X."/>
            <person name="Ji Z."/>
            <person name="Zhao W."/>
            <person name="Sun Y."/>
            <person name="Zhang Z."/>
            <person name="Bao J."/>
            <person name="Han Y."/>
            <person name="Dong L."/>
            <person name="Ji J."/>
            <person name="Chen P."/>
            <person name="Wu S."/>
            <person name="Liu J."/>
            <person name="Xiao Y."/>
            <person name="Bu D."/>
            <person name="Tan J."/>
            <person name="Yang L."/>
            <person name="Ye C."/>
            <person name="Zhang J."/>
            <person name="Xu J."/>
            <person name="Zhou Y."/>
            <person name="Yu Y."/>
            <person name="Zhang B."/>
            <person name="Zhuang S."/>
            <person name="Wei H."/>
            <person name="Liu B."/>
            <person name="Lei M."/>
            <person name="Yu H."/>
            <person name="Li Y."/>
            <person name="Xu H."/>
            <person name="Wei S."/>
            <person name="He X."/>
            <person name="Fang L."/>
            <person name="Zhang Z."/>
            <person name="Zhang Y."/>
            <person name="Huang X."/>
            <person name="Su Z."/>
            <person name="Tong W."/>
            <person name="Li J."/>
            <person name="Tong Z."/>
            <person name="Li S."/>
            <person name="Ye J."/>
            <person name="Wang L."/>
            <person name="Fang L."/>
            <person name="Lei T."/>
            <person name="Chen C."/>
            <person name="Chen H."/>
            <person name="Xu Z."/>
            <person name="Li H."/>
            <person name="Huang H."/>
            <person name="Zhang F."/>
            <person name="Xu H."/>
            <person name="Li N."/>
            <person name="Zhao C."/>
            <person name="Li S."/>
            <person name="Dong L."/>
            <person name="Huang Y."/>
            <person name="Li L."/>
            <person name="Xi Y."/>
            <person name="Qi Q."/>
            <person name="Li W."/>
            <person name="Zhang B."/>
            <person name="Hu W."/>
            <person name="Zhang Y."/>
            <person name="Tian X."/>
            <person name="Jiao Y."/>
            <person name="Liang X."/>
            <person name="Jin J."/>
            <person name="Gao L."/>
            <person name="Zheng W."/>
            <person name="Hao B."/>
            <person name="Liu S."/>
            <person name="Wang W."/>
            <person name="Yuan L."/>
            <person name="Cao M."/>
            <person name="McDermott J."/>
            <person name="Samudrala R."/>
            <person name="Wang J."/>
            <person name="Wong G.K."/>
            <person name="Yang H."/>
        </authorList>
    </citation>
    <scope>NUCLEOTIDE SEQUENCE [LARGE SCALE GENOMIC DNA]</scope>
    <source>
        <strain evidence="2">cv. 93-11</strain>
    </source>
</reference>
<dbReference type="AlphaFoldDB" id="B8AT15"/>
<accession>B8AT15</accession>